<dbReference type="FunFam" id="3.40.30.10:FF:000011">
    <property type="entry name" value="Peroxiredoxin PRX1"/>
    <property type="match status" value="1"/>
</dbReference>
<reference evidence="15" key="1">
    <citation type="submission" date="2015-08" db="EMBL/GenBank/DDBJ databases">
        <authorList>
            <person name="Varghese N."/>
        </authorList>
    </citation>
    <scope>NUCLEOTIDE SEQUENCE [LARGE SCALE GENOMIC DNA]</scope>
    <source>
        <strain evidence="15">DSM 27808</strain>
    </source>
</reference>
<dbReference type="FunFam" id="3.30.1020.10:FF:000001">
    <property type="entry name" value="1-Cys peroxiredoxin"/>
    <property type="match status" value="1"/>
</dbReference>
<dbReference type="InterPro" id="IPR019479">
    <property type="entry name" value="Peroxiredoxin_C"/>
</dbReference>
<evidence type="ECO:0000313" key="15">
    <source>
        <dbReference type="Proteomes" id="UP000182598"/>
    </source>
</evidence>
<dbReference type="RefSeq" id="WP_055439434.1">
    <property type="nucleotide sequence ID" value="NZ_CYHB01000005.1"/>
</dbReference>
<dbReference type="InterPro" id="IPR036249">
    <property type="entry name" value="Thioredoxin-like_sf"/>
</dbReference>
<keyword evidence="8" id="KW-0676">Redox-active center</keyword>
<evidence type="ECO:0000256" key="11">
    <source>
        <dbReference type="ARBA" id="ARBA00047572"/>
    </source>
</evidence>
<keyword evidence="6" id="KW-0049">Antioxidant</keyword>
<sequence length="210" mass="23421">MGLRIGDIAPNFKIETTKGEIDFHEWSKGSWVFFFSHPADYTPVCTTEMGRTAQLSDEFAKRNVKSLGLSTDTVEEHNGWINDINETQNTNVGFPIVADKDKKVAGLYGMIHPGESETAAVRSVFIIDPNHKIRLTMTYPMAVGRNFTEILRVIDALQTGDQYGVACPADWQVGGDVIIPPSVSMEDAEKKFPQGFKTVKPYLRYTSVNK</sequence>
<keyword evidence="7" id="KW-0560">Oxidoreductase</keyword>
<dbReference type="InterPro" id="IPR013766">
    <property type="entry name" value="Thioredoxin_domain"/>
</dbReference>
<name>A0A0K6H911_9GAMM</name>
<protein>
    <recommendedName>
        <fullName evidence="4">Alkyl hydroperoxide reductase C</fullName>
        <ecNumber evidence="3">1.11.1.26</ecNumber>
    </recommendedName>
    <alternativeName>
        <fullName evidence="10">Peroxiredoxin</fullName>
    </alternativeName>
</protein>
<feature type="domain" description="Thioredoxin" evidence="13">
    <location>
        <begin position="3"/>
        <end position="159"/>
    </location>
</feature>
<dbReference type="GO" id="GO:0008379">
    <property type="term" value="F:thioredoxin peroxidase activity"/>
    <property type="evidence" value="ECO:0007669"/>
    <property type="project" value="TreeGrafter"/>
</dbReference>
<dbReference type="InterPro" id="IPR000866">
    <property type="entry name" value="AhpC/TSA"/>
</dbReference>
<evidence type="ECO:0000259" key="13">
    <source>
        <dbReference type="PROSITE" id="PS51352"/>
    </source>
</evidence>
<evidence type="ECO:0000256" key="12">
    <source>
        <dbReference type="PIRSR" id="PIRSR000239-1"/>
    </source>
</evidence>
<dbReference type="Pfam" id="PF00578">
    <property type="entry name" value="AhpC-TSA"/>
    <property type="match status" value="1"/>
</dbReference>
<dbReference type="Proteomes" id="UP000182598">
    <property type="component" value="Unassembled WGS sequence"/>
</dbReference>
<dbReference type="GO" id="GO:0045454">
    <property type="term" value="P:cell redox homeostasis"/>
    <property type="evidence" value="ECO:0007669"/>
    <property type="project" value="TreeGrafter"/>
</dbReference>
<evidence type="ECO:0000256" key="2">
    <source>
        <dbReference type="ARBA" id="ARBA00011654"/>
    </source>
</evidence>
<proteinExistence type="inferred from homology"/>
<dbReference type="PANTHER" id="PTHR10681">
    <property type="entry name" value="THIOREDOXIN PEROXIDASE"/>
    <property type="match status" value="1"/>
</dbReference>
<evidence type="ECO:0000256" key="9">
    <source>
        <dbReference type="ARBA" id="ARBA00025719"/>
    </source>
</evidence>
<accession>A0A0K6H911</accession>
<dbReference type="InterPro" id="IPR050217">
    <property type="entry name" value="Peroxiredoxin"/>
</dbReference>
<dbReference type="InterPro" id="IPR045020">
    <property type="entry name" value="PRX_1cys"/>
</dbReference>
<evidence type="ECO:0000256" key="8">
    <source>
        <dbReference type="ARBA" id="ARBA00023284"/>
    </source>
</evidence>
<evidence type="ECO:0000256" key="3">
    <source>
        <dbReference type="ARBA" id="ARBA00013021"/>
    </source>
</evidence>
<dbReference type="GO" id="GO:0006979">
    <property type="term" value="P:response to oxidative stress"/>
    <property type="evidence" value="ECO:0007669"/>
    <property type="project" value="TreeGrafter"/>
</dbReference>
<dbReference type="GO" id="GO:0005829">
    <property type="term" value="C:cytosol"/>
    <property type="evidence" value="ECO:0007669"/>
    <property type="project" value="TreeGrafter"/>
</dbReference>
<dbReference type="Gene3D" id="3.30.1020.10">
    <property type="entry name" value="Antioxidant, Horf6, Chain A, domain2"/>
    <property type="match status" value="1"/>
</dbReference>
<evidence type="ECO:0000256" key="7">
    <source>
        <dbReference type="ARBA" id="ARBA00023002"/>
    </source>
</evidence>
<dbReference type="GO" id="GO:0042744">
    <property type="term" value="P:hydrogen peroxide catabolic process"/>
    <property type="evidence" value="ECO:0007669"/>
    <property type="project" value="TreeGrafter"/>
</dbReference>
<dbReference type="OrthoDB" id="9812811at2"/>
<evidence type="ECO:0000313" key="14">
    <source>
        <dbReference type="EMBL" id="CUA87379.1"/>
    </source>
</evidence>
<dbReference type="GO" id="GO:0033554">
    <property type="term" value="P:cellular response to stress"/>
    <property type="evidence" value="ECO:0007669"/>
    <property type="project" value="TreeGrafter"/>
</dbReference>
<dbReference type="SUPFAM" id="SSF52833">
    <property type="entry name" value="Thioredoxin-like"/>
    <property type="match status" value="1"/>
</dbReference>
<gene>
    <name evidence="14" type="ORF">Ga0061064_1782</name>
</gene>
<evidence type="ECO:0000256" key="1">
    <source>
        <dbReference type="ARBA" id="ARBA00009796"/>
    </source>
</evidence>
<keyword evidence="15" id="KW-1185">Reference proteome</keyword>
<dbReference type="InterPro" id="IPR024706">
    <property type="entry name" value="Peroxiredoxin_AhpC-typ"/>
</dbReference>
<dbReference type="NCBIfam" id="NF009668">
    <property type="entry name" value="PRK13189.1"/>
    <property type="match status" value="1"/>
</dbReference>
<comment type="catalytic activity">
    <reaction evidence="11">
        <text>a hydroperoxide + NADH + H(+) = an alcohol + NAD(+) + H2O</text>
        <dbReference type="Rhea" id="RHEA:62628"/>
        <dbReference type="ChEBI" id="CHEBI:15377"/>
        <dbReference type="ChEBI" id="CHEBI:15378"/>
        <dbReference type="ChEBI" id="CHEBI:30879"/>
        <dbReference type="ChEBI" id="CHEBI:35924"/>
        <dbReference type="ChEBI" id="CHEBI:57540"/>
        <dbReference type="ChEBI" id="CHEBI:57945"/>
        <dbReference type="EC" id="1.11.1.26"/>
    </reaction>
</comment>
<dbReference type="EC" id="1.11.1.26" evidence="3"/>
<dbReference type="PANTHER" id="PTHR10681:SF121">
    <property type="entry name" value="ALKYL HYDROPEROXIDE REDUCTASE C"/>
    <property type="match status" value="1"/>
</dbReference>
<dbReference type="CDD" id="cd03016">
    <property type="entry name" value="PRX_1cys"/>
    <property type="match status" value="1"/>
</dbReference>
<evidence type="ECO:0000256" key="4">
    <source>
        <dbReference type="ARBA" id="ARBA00017462"/>
    </source>
</evidence>
<feature type="active site" description="Cysteine sulfenic acid (-SOH) intermediate; for peroxidase activity" evidence="12">
    <location>
        <position position="45"/>
    </location>
</feature>
<dbReference type="EMBL" id="CYHB01000005">
    <property type="protein sequence ID" value="CUA87379.1"/>
    <property type="molecule type" value="Genomic_DNA"/>
</dbReference>
<comment type="subunit">
    <text evidence="2">Homodimer; disulfide-linked, upon oxidation. 5 homodimers assemble to form a ring-like decamer.</text>
</comment>
<dbReference type="Pfam" id="PF10417">
    <property type="entry name" value="1-cysPrx_C"/>
    <property type="match status" value="1"/>
</dbReference>
<dbReference type="GO" id="GO:0102039">
    <property type="term" value="F:NADH-dependent peroxiredoxin activity"/>
    <property type="evidence" value="ECO:0007669"/>
    <property type="project" value="UniProtKB-EC"/>
</dbReference>
<keyword evidence="5" id="KW-0575">Peroxidase</keyword>
<dbReference type="Gene3D" id="3.40.30.10">
    <property type="entry name" value="Glutaredoxin"/>
    <property type="match status" value="1"/>
</dbReference>
<comment type="similarity">
    <text evidence="1">Belongs to the peroxiredoxin family. AhpC/Prx1 subfamily.</text>
</comment>
<dbReference type="PROSITE" id="PS51352">
    <property type="entry name" value="THIOREDOXIN_2"/>
    <property type="match status" value="1"/>
</dbReference>
<organism evidence="14 15">
    <name type="scientific">Pseudidiomarina woesei</name>
    <dbReference type="NCBI Taxonomy" id="1381080"/>
    <lineage>
        <taxon>Bacteria</taxon>
        <taxon>Pseudomonadati</taxon>
        <taxon>Pseudomonadota</taxon>
        <taxon>Gammaproteobacteria</taxon>
        <taxon>Alteromonadales</taxon>
        <taxon>Idiomarinaceae</taxon>
        <taxon>Pseudidiomarina</taxon>
    </lineage>
</organism>
<evidence type="ECO:0000256" key="5">
    <source>
        <dbReference type="ARBA" id="ARBA00022559"/>
    </source>
</evidence>
<evidence type="ECO:0000256" key="6">
    <source>
        <dbReference type="ARBA" id="ARBA00022862"/>
    </source>
</evidence>
<dbReference type="AlphaFoldDB" id="A0A0K6H911"/>
<evidence type="ECO:0000256" key="10">
    <source>
        <dbReference type="ARBA" id="ARBA00032077"/>
    </source>
</evidence>
<dbReference type="PIRSF" id="PIRSF000239">
    <property type="entry name" value="AHPC"/>
    <property type="match status" value="1"/>
</dbReference>
<comment type="similarity">
    <text evidence="9">Belongs to the peroxiredoxin family. Prx6 subfamily.</text>
</comment>